<evidence type="ECO:0000313" key="2">
    <source>
        <dbReference type="EMBL" id="CAI4015997.1"/>
    </source>
</evidence>
<dbReference type="Gene3D" id="1.10.287.70">
    <property type="match status" value="1"/>
</dbReference>
<keyword evidence="1" id="KW-0812">Transmembrane</keyword>
<evidence type="ECO:0000313" key="3">
    <source>
        <dbReference type="EMBL" id="CAL4803309.1"/>
    </source>
</evidence>
<dbReference type="EMBL" id="CAMXCT010006561">
    <property type="protein sequence ID" value="CAI4015998.1"/>
    <property type="molecule type" value="Genomic_DNA"/>
</dbReference>
<name>A0A9P1DSP4_9DINO</name>
<evidence type="ECO:0000313" key="4">
    <source>
        <dbReference type="Proteomes" id="UP001152797"/>
    </source>
</evidence>
<dbReference type="AlphaFoldDB" id="A0A9P1DSP4"/>
<dbReference type="EMBL" id="CAMXCT020006561">
    <property type="protein sequence ID" value="CAL1169373.1"/>
    <property type="molecule type" value="Genomic_DNA"/>
</dbReference>
<keyword evidence="1" id="KW-0472">Membrane</keyword>
<gene>
    <name evidence="2" type="ORF">C1SCF055_LOCUS40781</name>
</gene>
<dbReference type="Proteomes" id="UP001152797">
    <property type="component" value="Unassembled WGS sequence"/>
</dbReference>
<keyword evidence="4" id="KW-1185">Reference proteome</keyword>
<accession>A0A9P1DSP4</accession>
<feature type="transmembrane region" description="Helical" evidence="1">
    <location>
        <begin position="6"/>
        <end position="23"/>
    </location>
</feature>
<dbReference type="EMBL" id="CAMXCT030006561">
    <property type="protein sequence ID" value="CAL4803309.1"/>
    <property type="molecule type" value="Genomic_DNA"/>
</dbReference>
<feature type="transmembrane region" description="Helical" evidence="1">
    <location>
        <begin position="73"/>
        <end position="98"/>
    </location>
</feature>
<reference evidence="2" key="1">
    <citation type="submission" date="2022-10" db="EMBL/GenBank/DDBJ databases">
        <authorList>
            <person name="Chen Y."/>
            <person name="Dougan E. K."/>
            <person name="Chan C."/>
            <person name="Rhodes N."/>
            <person name="Thang M."/>
        </authorList>
    </citation>
    <scope>NUCLEOTIDE SEQUENCE</scope>
</reference>
<organism evidence="2">
    <name type="scientific">Cladocopium goreaui</name>
    <dbReference type="NCBI Taxonomy" id="2562237"/>
    <lineage>
        <taxon>Eukaryota</taxon>
        <taxon>Sar</taxon>
        <taxon>Alveolata</taxon>
        <taxon>Dinophyceae</taxon>
        <taxon>Suessiales</taxon>
        <taxon>Symbiodiniaceae</taxon>
        <taxon>Cladocopium</taxon>
    </lineage>
</organism>
<sequence>MVLLGIFMSMGALVLGNMLHSFVSDQGMIFEDRAWIWERYGTAYRAMYTLFEITFAGNWPVSARPVLNKVSHVYVIFFVLYITLVVFAVIRVISAVFLKVAAYFQTMELDVHEGQALFKVLQNSNGEVTLEEFIDGILRCKGPARAIDQVAMHAELRDIDAKIGRLAALMSHCDTGQWISGSEELGIHHRAEHLKVLRIHDTNA</sequence>
<reference evidence="3 4" key="2">
    <citation type="submission" date="2024-05" db="EMBL/GenBank/DDBJ databases">
        <authorList>
            <person name="Chen Y."/>
            <person name="Shah S."/>
            <person name="Dougan E. K."/>
            <person name="Thang M."/>
            <person name="Chan C."/>
        </authorList>
    </citation>
    <scope>NUCLEOTIDE SEQUENCE [LARGE SCALE GENOMIC DNA]</scope>
</reference>
<dbReference type="EMBL" id="CAMXCT030006561">
    <property type="protein sequence ID" value="CAL4803310.1"/>
    <property type="molecule type" value="Genomic_DNA"/>
</dbReference>
<protein>
    <submittedName>
        <fullName evidence="3">Voltage-dependent T-type calcium channel subunit alpha-1I</fullName>
    </submittedName>
</protein>
<proteinExistence type="predicted"/>
<dbReference type="OrthoDB" id="191686at2759"/>
<dbReference type="EMBL" id="CAMXCT010006561">
    <property type="protein sequence ID" value="CAI4015997.1"/>
    <property type="molecule type" value="Genomic_DNA"/>
</dbReference>
<dbReference type="EMBL" id="CAMXCT020006561">
    <property type="protein sequence ID" value="CAL1169372.1"/>
    <property type="molecule type" value="Genomic_DNA"/>
</dbReference>
<keyword evidence="1" id="KW-1133">Transmembrane helix</keyword>
<evidence type="ECO:0000256" key="1">
    <source>
        <dbReference type="SAM" id="Phobius"/>
    </source>
</evidence>
<comment type="caution">
    <text evidence="2">The sequence shown here is derived from an EMBL/GenBank/DDBJ whole genome shotgun (WGS) entry which is preliminary data.</text>
</comment>